<dbReference type="PANTHER" id="PTHR43566:SF2">
    <property type="entry name" value="DUF4143 DOMAIN-CONTAINING PROTEIN"/>
    <property type="match status" value="1"/>
</dbReference>
<dbReference type="InterPro" id="IPR041682">
    <property type="entry name" value="AAA_14"/>
</dbReference>
<feature type="domain" description="DUF4143" evidence="2">
    <location>
        <begin position="198"/>
        <end position="352"/>
    </location>
</feature>
<proteinExistence type="predicted"/>
<evidence type="ECO:0000259" key="2">
    <source>
        <dbReference type="Pfam" id="PF13635"/>
    </source>
</evidence>
<protein>
    <recommendedName>
        <fullName evidence="5">ATP-binding protein</fullName>
    </recommendedName>
</protein>
<dbReference type="AlphaFoldDB" id="A0A2A9DNY7"/>
<accession>A0A2A9DNY7</accession>
<dbReference type="EMBL" id="PDJF01000001">
    <property type="protein sequence ID" value="PFG27692.1"/>
    <property type="molecule type" value="Genomic_DNA"/>
</dbReference>
<keyword evidence="4" id="KW-1185">Reference proteome</keyword>
<dbReference type="STRING" id="1724.GCA_001044175_00621"/>
<evidence type="ECO:0000259" key="1">
    <source>
        <dbReference type="Pfam" id="PF13173"/>
    </source>
</evidence>
<feature type="domain" description="AAA" evidence="1">
    <location>
        <begin position="22"/>
        <end position="132"/>
    </location>
</feature>
<organism evidence="3 4">
    <name type="scientific">Corynebacterium renale</name>
    <dbReference type="NCBI Taxonomy" id="1724"/>
    <lineage>
        <taxon>Bacteria</taxon>
        <taxon>Bacillati</taxon>
        <taxon>Actinomycetota</taxon>
        <taxon>Actinomycetes</taxon>
        <taxon>Mycobacteriales</taxon>
        <taxon>Corynebacteriaceae</taxon>
        <taxon>Corynebacterium</taxon>
    </lineage>
</organism>
<dbReference type="PANTHER" id="PTHR43566">
    <property type="entry name" value="CONSERVED PROTEIN"/>
    <property type="match status" value="1"/>
</dbReference>
<evidence type="ECO:0008006" key="5">
    <source>
        <dbReference type="Google" id="ProtNLM"/>
    </source>
</evidence>
<dbReference type="Pfam" id="PF13173">
    <property type="entry name" value="AAA_14"/>
    <property type="match status" value="1"/>
</dbReference>
<gene>
    <name evidence="3" type="ORF">ATK06_0768</name>
</gene>
<evidence type="ECO:0000313" key="3">
    <source>
        <dbReference type="EMBL" id="PFG27692.1"/>
    </source>
</evidence>
<evidence type="ECO:0000313" key="4">
    <source>
        <dbReference type="Proteomes" id="UP000221653"/>
    </source>
</evidence>
<dbReference type="Proteomes" id="UP000221653">
    <property type="component" value="Unassembled WGS sequence"/>
</dbReference>
<reference evidence="3 4" key="1">
    <citation type="submission" date="2017-10" db="EMBL/GenBank/DDBJ databases">
        <title>Sequencing the genomes of 1000 actinobacteria strains.</title>
        <authorList>
            <person name="Klenk H.-P."/>
        </authorList>
    </citation>
    <scope>NUCLEOTIDE SEQUENCE [LARGE SCALE GENOMIC DNA]</scope>
    <source>
        <strain evidence="3 4">DSM 20688</strain>
    </source>
</reference>
<dbReference type="InterPro" id="IPR025420">
    <property type="entry name" value="DUF4143"/>
</dbReference>
<comment type="caution">
    <text evidence="3">The sequence shown here is derived from an EMBL/GenBank/DDBJ whole genome shotgun (WGS) entry which is preliminary data.</text>
</comment>
<sequence>MVKYVPRVADKLLSEGLQRAGAVLIEGPKACGKTETARQQAASELRVDTDPNVDIAMGTDPNLLLMGATPRLVDEWQVQPLLWNAARHLIDDRQDVGQFIFTGSTAPSELVASHSGAGRFARLRMSTMTFWESGDSTGEVSLTEISKGNTQLAGGASKSIQDIAERMTRGGWPAGRNLPLEAAARNNRDYIRTIAEVDISTPDGVARDPMRVHALLRSLARGIGTEMTTVAMATDTGIGRETITDYLDSLGRIFISHDQPAWAASLRSRSPLRKAPKRHLADPALALAALGKKSADLLGDLPYMGQLFESQVVHDLRVYADGEVSHARLADGSEVDAIAEVNGTMMLVEIKLGHSASVVEEAAKSLLRFAEFFPDAQCLVITGGGMAYRRPDGVHVAPLTALRP</sequence>
<dbReference type="Pfam" id="PF13635">
    <property type="entry name" value="DUF4143"/>
    <property type="match status" value="1"/>
</dbReference>
<name>A0A2A9DNY7_9CORY</name>